<reference evidence="1" key="1">
    <citation type="journal article" date="2023" name="Mol. Phylogenet. Evol.">
        <title>Genome-scale phylogeny and comparative genomics of the fungal order Sordariales.</title>
        <authorList>
            <person name="Hensen N."/>
            <person name="Bonometti L."/>
            <person name="Westerberg I."/>
            <person name="Brannstrom I.O."/>
            <person name="Guillou S."/>
            <person name="Cros-Aarteil S."/>
            <person name="Calhoun S."/>
            <person name="Haridas S."/>
            <person name="Kuo A."/>
            <person name="Mondo S."/>
            <person name="Pangilinan J."/>
            <person name="Riley R."/>
            <person name="LaButti K."/>
            <person name="Andreopoulos B."/>
            <person name="Lipzen A."/>
            <person name="Chen C."/>
            <person name="Yan M."/>
            <person name="Daum C."/>
            <person name="Ng V."/>
            <person name="Clum A."/>
            <person name="Steindorff A."/>
            <person name="Ohm R.A."/>
            <person name="Martin F."/>
            <person name="Silar P."/>
            <person name="Natvig D.O."/>
            <person name="Lalanne C."/>
            <person name="Gautier V."/>
            <person name="Ament-Velasquez S.L."/>
            <person name="Kruys A."/>
            <person name="Hutchinson M.I."/>
            <person name="Powell A.J."/>
            <person name="Barry K."/>
            <person name="Miller A.N."/>
            <person name="Grigoriev I.V."/>
            <person name="Debuchy R."/>
            <person name="Gladieux P."/>
            <person name="Hiltunen Thoren M."/>
            <person name="Johannesson H."/>
        </authorList>
    </citation>
    <scope>NUCLEOTIDE SEQUENCE</scope>
    <source>
        <strain evidence="1">CBS 958.72</strain>
    </source>
</reference>
<reference evidence="1" key="2">
    <citation type="submission" date="2023-06" db="EMBL/GenBank/DDBJ databases">
        <authorList>
            <consortium name="Lawrence Berkeley National Laboratory"/>
            <person name="Haridas S."/>
            <person name="Hensen N."/>
            <person name="Bonometti L."/>
            <person name="Westerberg I."/>
            <person name="Brannstrom I.O."/>
            <person name="Guillou S."/>
            <person name="Cros-Aarteil S."/>
            <person name="Calhoun S."/>
            <person name="Kuo A."/>
            <person name="Mondo S."/>
            <person name="Pangilinan J."/>
            <person name="Riley R."/>
            <person name="Labutti K."/>
            <person name="Andreopoulos B."/>
            <person name="Lipzen A."/>
            <person name="Chen C."/>
            <person name="Yanf M."/>
            <person name="Daum C."/>
            <person name="Ng V."/>
            <person name="Clum A."/>
            <person name="Steindorff A."/>
            <person name="Ohm R."/>
            <person name="Martin F."/>
            <person name="Silar P."/>
            <person name="Natvig D."/>
            <person name="Lalanne C."/>
            <person name="Gautier V."/>
            <person name="Ament-Velasquez S.L."/>
            <person name="Kruys A."/>
            <person name="Hutchinson M.I."/>
            <person name="Powell A.J."/>
            <person name="Barry K."/>
            <person name="Miller A.N."/>
            <person name="Grigoriev I.V."/>
            <person name="Debuchy R."/>
            <person name="Gladieux P."/>
            <person name="Thoren M.H."/>
            <person name="Johannesson H."/>
        </authorList>
    </citation>
    <scope>NUCLEOTIDE SEQUENCE</scope>
    <source>
        <strain evidence="1">CBS 958.72</strain>
    </source>
</reference>
<keyword evidence="2" id="KW-1185">Reference proteome</keyword>
<proteinExistence type="predicted"/>
<gene>
    <name evidence="1" type="ORF">B0T24DRAFT_33529</name>
</gene>
<accession>A0AAE0NKF2</accession>
<dbReference type="AlphaFoldDB" id="A0AAE0NKF2"/>
<evidence type="ECO:0000313" key="2">
    <source>
        <dbReference type="Proteomes" id="UP001287356"/>
    </source>
</evidence>
<dbReference type="EMBL" id="JAULSN010000001">
    <property type="protein sequence ID" value="KAK3383075.1"/>
    <property type="molecule type" value="Genomic_DNA"/>
</dbReference>
<name>A0AAE0NKF2_9PEZI</name>
<evidence type="ECO:0000313" key="1">
    <source>
        <dbReference type="EMBL" id="KAK3383075.1"/>
    </source>
</evidence>
<protein>
    <submittedName>
        <fullName evidence="1">Uncharacterized protein</fullName>
    </submittedName>
</protein>
<sequence>MRVRRKGSRAFVPALPAMEVACLAPPSSRPMSGLVRRGRAGQSVVQGRRAMELCTHMSQLGGCFSPTVQPVQFLSLPSRLHREDGGFQVAVTPSLQGGRFLFFFRPQLEPGRFHQAGCPIRPFEVSLAFPSIQISRSLADLTPRAISCCTPSAPTRRASNKFCGSLLTLRDTSRPCLPACLSAYLPA</sequence>
<organism evidence="1 2">
    <name type="scientific">Lasiosphaeria ovina</name>
    <dbReference type="NCBI Taxonomy" id="92902"/>
    <lineage>
        <taxon>Eukaryota</taxon>
        <taxon>Fungi</taxon>
        <taxon>Dikarya</taxon>
        <taxon>Ascomycota</taxon>
        <taxon>Pezizomycotina</taxon>
        <taxon>Sordariomycetes</taxon>
        <taxon>Sordariomycetidae</taxon>
        <taxon>Sordariales</taxon>
        <taxon>Lasiosphaeriaceae</taxon>
        <taxon>Lasiosphaeria</taxon>
    </lineage>
</organism>
<comment type="caution">
    <text evidence="1">The sequence shown here is derived from an EMBL/GenBank/DDBJ whole genome shotgun (WGS) entry which is preliminary data.</text>
</comment>
<dbReference type="Proteomes" id="UP001287356">
    <property type="component" value="Unassembled WGS sequence"/>
</dbReference>